<dbReference type="EMBL" id="QWET01000002">
    <property type="protein sequence ID" value="RIH66554.1"/>
    <property type="molecule type" value="Genomic_DNA"/>
</dbReference>
<keyword evidence="2" id="KW-0175">Coiled coil</keyword>
<feature type="repeat" description="TPR" evidence="1">
    <location>
        <begin position="1633"/>
        <end position="1666"/>
    </location>
</feature>
<feature type="coiled-coil region" evidence="2">
    <location>
        <begin position="1469"/>
        <end position="1503"/>
    </location>
</feature>
<dbReference type="SUPFAM" id="SSF48452">
    <property type="entry name" value="TPR-like"/>
    <property type="match status" value="4"/>
</dbReference>
<feature type="coiled-coil region" evidence="2">
    <location>
        <begin position="290"/>
        <end position="326"/>
    </location>
</feature>
<feature type="coiled-coil region" evidence="2">
    <location>
        <begin position="1346"/>
        <end position="1373"/>
    </location>
</feature>
<dbReference type="RefSeq" id="WP_119348428.1">
    <property type="nucleotide sequence ID" value="NZ_QWET01000002.1"/>
</dbReference>
<dbReference type="EMBL" id="QWET01000012">
    <property type="protein sequence ID" value="RIH64275.1"/>
    <property type="molecule type" value="Genomic_DNA"/>
</dbReference>
<feature type="coiled-coil region" evidence="2">
    <location>
        <begin position="179"/>
        <end position="206"/>
    </location>
</feature>
<feature type="repeat" description="TPR" evidence="1">
    <location>
        <begin position="1170"/>
        <end position="1203"/>
    </location>
</feature>
<sequence length="1681" mass="191816">MKRMYLKIIFFIYFLTCFELSLIAQRSNGLTVEGTVSVEEGSVEGAVIQMYRDGRRLDNYGIGPNGNYRVELNYSHEFTLVFSRDGNFPQKIVVNTNVPREVLLSDPLFPPFPVNIKLFTEIPGIDRTFSENTVMKIYYSKQVDNFISDLYYNEAQIKHLIDQAILQSQRIGKEADFLANLTKAELAELRKEYDQLIKEAEVEYQKEEFLSALDGYKAASKIFPKEQYPKDRIAEINDLLGLLMVAEEMQTALAERLEKLIGRADALYAEKKYSEARNAYRRALSVDPANRHAQQRVEEINAIIKQQQAEQEYQNLIAQADNSFKELLYVDAKNAYEQALQLRENEAYPRQKISEINDILAKQSENAEKLKSYEESIFQAEVNFEKQFYERAISFYENALTYKPGDNVATQRIQEIKDLMNELANRTLYDRRIKTADRAFQRKQYPEALAEYEHATELLPSEEYPQKQIERINEIFAEEARLKAEAEAAELARLEAEKLALEEKYKQTIDEADRLAENDELVAAVGKFREALDVKPQEQYPITRIEEIRGMISSRQAAQETYDAAIARADRDFQREAFDEAKAGYTTAQQAKPSETYPSEQLAKIDSIVETRARLAAEAEAAELARLEAEKLALEEKYKQTIDEADRLAENDELVAAVGKFREALDVKPQEQYPITRIEEIRGMISSRQAAQESYDAAIARADRDFQREAFDEAKAGYTAAQQAKPLETYPSEQLAKIDSIVETRARLAAEAAAAEQAKLAALQAEKDRQYTVAVSRGDSLFTLKEYEPSRTAYQSALQVKPEETYPQQRIDEIDQIVVQLASAQAAYDAAIARADRDFQREAFDEAKAGYTTAQQAKPSETYPSEQLAKIDSIVETRARLTAEAEAAEQARLAALQAEKDRQYTVAVSRGDSLFTLKEYEPSRTAYQSALQVKPEETYPQQRVDEIDQIVAQLAGAQEAYDAAIARADRDFQREAFDEAKAGYTTAQQAKPSETYPSEQLAKIDSIVETRARLAAEAEAAEQARLAALQAEKDRQYRVAVSRGDSLFTLKEYEPSRTAYQSALQVKPEETYPQQRIDEIDQIVAQLASAQEAYDAAITRADRDFQREAFDEAKAGYTAAQQAKPSETYPSEQLAKIDSIVETRARLAAEAEAAEQARLAALQAEKDRQYTVAVSRGDSLFSLNEYEPSRTAYQSALQVKPEETYPQQRIDEIDQIVAQLASAQEAYDAAITRADREFQREAFDEAKAGYTAAQQAKPSETYPSEQLAKIDSIVETRARLTAEAEAAEQARLAALQAEKDRQYSVAVSRGDSLFSLKEYEPSRNAYQSALQVKQEEAYPQQRIDEIRDILQQMELAQQEQDRINREYQNAIRLADQQFNARNYSESRINYSKALEMKEEDYPREKIAEIDRILEQQKLDEEYRTIVLAADGHFRTEAWSEAKSEYEKALGLKPNESYPRSQIEKIDNLLMQQQERALAEQRAAEDMERRQAEIEQRRQQMSERQEMSDAGLDQLYNEYISLADGFFDNKRYNVSRAWYYKAWDVKPEEAYPPQRIAEINKLVGGLLLSQRDRDYQSFVDLADSTFRANQLAVSRGWYNRALSVKPNEGYPKEQLQAIANLIAERMAGRSGEQFNSHIQKATAAFENGNYNVARFWYKKALELRPDDETAKEGLLKIENELK</sequence>
<dbReference type="Proteomes" id="UP000266441">
    <property type="component" value="Unassembled WGS sequence"/>
</dbReference>
<dbReference type="PROSITE" id="PS50005">
    <property type="entry name" value="TPR"/>
    <property type="match status" value="4"/>
</dbReference>
<reference evidence="3 5" key="1">
    <citation type="journal article" date="2015" name="Int. J. Syst. Evol. Microbiol.">
        <title>Mariniphaga sediminis sp. nov., isolated from coastal sediment.</title>
        <authorList>
            <person name="Wang F.Q."/>
            <person name="Shen Q.Y."/>
            <person name="Chen G.J."/>
            <person name="Du Z.J."/>
        </authorList>
    </citation>
    <scope>NUCLEOTIDE SEQUENCE [LARGE SCALE GENOMIC DNA]</scope>
    <source>
        <strain evidence="3 5">SY21</strain>
    </source>
</reference>
<feature type="repeat" description="TPR" evidence="1">
    <location>
        <begin position="257"/>
        <end position="290"/>
    </location>
</feature>
<evidence type="ECO:0000256" key="1">
    <source>
        <dbReference type="PROSITE-ProRule" id="PRU00339"/>
    </source>
</evidence>
<dbReference type="InterPro" id="IPR019734">
    <property type="entry name" value="TPR_rpt"/>
</dbReference>
<dbReference type="Pfam" id="PF13181">
    <property type="entry name" value="TPR_8"/>
    <property type="match status" value="2"/>
</dbReference>
<organism evidence="3 5">
    <name type="scientific">Mariniphaga sediminis</name>
    <dbReference type="NCBI Taxonomy" id="1628158"/>
    <lineage>
        <taxon>Bacteria</taxon>
        <taxon>Pseudomonadati</taxon>
        <taxon>Bacteroidota</taxon>
        <taxon>Bacteroidia</taxon>
        <taxon>Marinilabiliales</taxon>
        <taxon>Prolixibacteraceae</taxon>
        <taxon>Mariniphaga</taxon>
    </lineage>
</organism>
<feature type="coiled-coil region" evidence="2">
    <location>
        <begin position="612"/>
        <end position="651"/>
    </location>
</feature>
<protein>
    <recommendedName>
        <fullName evidence="6">Tetratricopeptide repeat protein</fullName>
    </recommendedName>
</protein>
<proteinExistence type="predicted"/>
<evidence type="ECO:0000256" key="2">
    <source>
        <dbReference type="SAM" id="Coils"/>
    </source>
</evidence>
<dbReference type="Gene3D" id="3.40.50.11490">
    <property type="match status" value="5"/>
</dbReference>
<dbReference type="SMART" id="SM00028">
    <property type="entry name" value="TPR"/>
    <property type="match status" value="11"/>
</dbReference>
<reference evidence="3" key="2">
    <citation type="submission" date="2018-08" db="EMBL/GenBank/DDBJ databases">
        <authorList>
            <person name="Ferrada E.E."/>
            <person name="Latorre B.A."/>
        </authorList>
    </citation>
    <scope>NUCLEOTIDE SEQUENCE</scope>
    <source>
        <strain evidence="3">SY21</strain>
    </source>
</reference>
<accession>A0A399CWZ9</accession>
<feature type="coiled-coil region" evidence="2">
    <location>
        <begin position="472"/>
        <end position="518"/>
    </location>
</feature>
<keyword evidence="1" id="KW-0802">TPR repeat</keyword>
<evidence type="ECO:0000313" key="5">
    <source>
        <dbReference type="Proteomes" id="UP000266441"/>
    </source>
</evidence>
<evidence type="ECO:0000313" key="3">
    <source>
        <dbReference type="EMBL" id="RIH64275.1"/>
    </source>
</evidence>
<dbReference type="InterPro" id="IPR011990">
    <property type="entry name" value="TPR-like_helical_dom_sf"/>
</dbReference>
<dbReference type="OrthoDB" id="1467230at2"/>
<evidence type="ECO:0008006" key="6">
    <source>
        <dbReference type="Google" id="ProtNLM"/>
    </source>
</evidence>
<feature type="repeat" description="TPR" evidence="1">
    <location>
        <begin position="1037"/>
        <end position="1070"/>
    </location>
</feature>
<evidence type="ECO:0000313" key="4">
    <source>
        <dbReference type="EMBL" id="RIH66554.1"/>
    </source>
</evidence>
<dbReference type="Gene3D" id="1.25.40.10">
    <property type="entry name" value="Tetratricopeptide repeat domain"/>
    <property type="match status" value="3"/>
</dbReference>
<comment type="caution">
    <text evidence="3">The sequence shown here is derived from an EMBL/GenBank/DDBJ whole genome shotgun (WGS) entry which is preliminary data.</text>
</comment>
<name>A0A399CWZ9_9BACT</name>
<keyword evidence="5" id="KW-1185">Reference proteome</keyword>
<gene>
    <name evidence="4" type="ORF">D1164_02815</name>
    <name evidence="3" type="ORF">D1164_15770</name>
</gene>